<dbReference type="PANTHER" id="PTHR43386">
    <property type="entry name" value="OLIGOPEPTIDE TRANSPORT SYSTEM PERMEASE PROTEIN APPC"/>
    <property type="match status" value="1"/>
</dbReference>
<feature type="transmembrane region" description="Helical" evidence="12">
    <location>
        <begin position="47"/>
        <end position="68"/>
    </location>
</feature>
<dbReference type="OrthoDB" id="6637947at2"/>
<dbReference type="Pfam" id="PF12911">
    <property type="entry name" value="OppC_N"/>
    <property type="match status" value="1"/>
</dbReference>
<evidence type="ECO:0000256" key="9">
    <source>
        <dbReference type="ARBA" id="ARBA00023136"/>
    </source>
</evidence>
<reference evidence="14 15" key="1">
    <citation type="submission" date="2019-01" db="EMBL/GenBank/DDBJ databases">
        <title>Genome sequencing of strain 2JSPR-7.</title>
        <authorList>
            <person name="Heo J."/>
            <person name="Kim S.-J."/>
            <person name="Kim J.-S."/>
            <person name="Hong S.-B."/>
            <person name="Kwon S.-W."/>
        </authorList>
    </citation>
    <scope>NUCLEOTIDE SEQUENCE [LARGE SCALE GENOMIC DNA]</scope>
    <source>
        <strain evidence="14 15">2JSPR-7</strain>
    </source>
</reference>
<dbReference type="CDD" id="cd06261">
    <property type="entry name" value="TM_PBP2"/>
    <property type="match status" value="1"/>
</dbReference>
<protein>
    <recommendedName>
        <fullName evidence="11">Oligopeptide transport system permease protein OppC</fullName>
    </recommendedName>
</protein>
<dbReference type="AlphaFoldDB" id="A0A4P6EM56"/>
<proteinExistence type="inferred from homology"/>
<evidence type="ECO:0000256" key="1">
    <source>
        <dbReference type="ARBA" id="ARBA00004429"/>
    </source>
</evidence>
<keyword evidence="15" id="KW-1185">Reference proteome</keyword>
<keyword evidence="9 12" id="KW-0472">Membrane</keyword>
<dbReference type="SUPFAM" id="SSF161098">
    <property type="entry name" value="MetI-like"/>
    <property type="match status" value="1"/>
</dbReference>
<feature type="transmembrane region" description="Helical" evidence="12">
    <location>
        <begin position="111"/>
        <end position="135"/>
    </location>
</feature>
<dbReference type="GO" id="GO:0015031">
    <property type="term" value="P:protein transport"/>
    <property type="evidence" value="ECO:0007669"/>
    <property type="project" value="UniProtKB-KW"/>
</dbReference>
<organism evidence="14 15">
    <name type="scientific">Xylanimonas allomyrinae</name>
    <dbReference type="NCBI Taxonomy" id="2509459"/>
    <lineage>
        <taxon>Bacteria</taxon>
        <taxon>Bacillati</taxon>
        <taxon>Actinomycetota</taxon>
        <taxon>Actinomycetes</taxon>
        <taxon>Micrococcales</taxon>
        <taxon>Promicromonosporaceae</taxon>
        <taxon>Xylanimonas</taxon>
    </lineage>
</organism>
<feature type="transmembrane region" description="Helical" evidence="12">
    <location>
        <begin position="222"/>
        <end position="242"/>
    </location>
</feature>
<evidence type="ECO:0000259" key="13">
    <source>
        <dbReference type="PROSITE" id="PS50928"/>
    </source>
</evidence>
<dbReference type="GO" id="GO:0005886">
    <property type="term" value="C:plasma membrane"/>
    <property type="evidence" value="ECO:0007669"/>
    <property type="project" value="UniProtKB-SubCell"/>
</dbReference>
<gene>
    <name evidence="14" type="ORF">ET495_12530</name>
</gene>
<sequence>MANTELTVTAATAAEVVADEQGGDQPGLRRTGRATLIVRRFARRRSAVAGLVLLGLLVLFAIFGPMIGQWAYDEPDFLALAQAPSAEHWFGTTTGGSDVFALVARGLGRSLLIGILSSLAITLVAAVIGTTVAFFEGVVERIGMWILDMLLVIPSFLLIAMITRSASGKGGWLVLTLALTAFGWVGYARVLRTLTLSLRELDYVHAARYMGVRSFTIIRRHLIPNLGSVLIIQTVLGVVGAVNSETALSFLGLGVKAPDTSLGTILQAGQSVVLTSPWVLLAPSIFLVALTFSMQLIGDGLRDAIDPYSRSGGKA</sequence>
<dbReference type="InterPro" id="IPR035906">
    <property type="entry name" value="MetI-like_sf"/>
</dbReference>
<keyword evidence="3" id="KW-1003">Cell membrane</keyword>
<dbReference type="Proteomes" id="UP000291758">
    <property type="component" value="Chromosome"/>
</dbReference>
<evidence type="ECO:0000256" key="10">
    <source>
        <dbReference type="ARBA" id="ARBA00024202"/>
    </source>
</evidence>
<evidence type="ECO:0000256" key="5">
    <source>
        <dbReference type="ARBA" id="ARBA00022692"/>
    </source>
</evidence>
<dbReference type="Gene3D" id="1.10.3720.10">
    <property type="entry name" value="MetI-like"/>
    <property type="match status" value="1"/>
</dbReference>
<evidence type="ECO:0000313" key="15">
    <source>
        <dbReference type="Proteomes" id="UP000291758"/>
    </source>
</evidence>
<evidence type="ECO:0000256" key="7">
    <source>
        <dbReference type="ARBA" id="ARBA00022927"/>
    </source>
</evidence>
<evidence type="ECO:0000256" key="11">
    <source>
        <dbReference type="ARBA" id="ARBA00072251"/>
    </source>
</evidence>
<dbReference type="RefSeq" id="WP_129205080.1">
    <property type="nucleotide sequence ID" value="NZ_CP035495.1"/>
</dbReference>
<comment type="similarity">
    <text evidence="10">Belongs to the binding-protein-dependent transport system permease family. OppBC subfamily.</text>
</comment>
<dbReference type="KEGG" id="xyl:ET495_12530"/>
<keyword evidence="4" id="KW-0997">Cell inner membrane</keyword>
<keyword evidence="5 12" id="KW-0812">Transmembrane</keyword>
<evidence type="ECO:0000313" key="14">
    <source>
        <dbReference type="EMBL" id="QAY63920.1"/>
    </source>
</evidence>
<dbReference type="GO" id="GO:0015833">
    <property type="term" value="P:peptide transport"/>
    <property type="evidence" value="ECO:0007669"/>
    <property type="project" value="UniProtKB-KW"/>
</dbReference>
<comment type="subcellular location">
    <subcellularLocation>
        <location evidence="1">Cell inner membrane</location>
        <topology evidence="1">Multi-pass membrane protein</topology>
    </subcellularLocation>
    <subcellularLocation>
        <location evidence="12">Cell membrane</location>
        <topology evidence="12">Multi-pass membrane protein</topology>
    </subcellularLocation>
</comment>
<dbReference type="InterPro" id="IPR050366">
    <property type="entry name" value="BP-dependent_transpt_permease"/>
</dbReference>
<evidence type="ECO:0000256" key="4">
    <source>
        <dbReference type="ARBA" id="ARBA00022519"/>
    </source>
</evidence>
<evidence type="ECO:0000256" key="12">
    <source>
        <dbReference type="RuleBase" id="RU363032"/>
    </source>
</evidence>
<feature type="transmembrane region" description="Helical" evidence="12">
    <location>
        <begin position="142"/>
        <end position="164"/>
    </location>
</feature>
<dbReference type="GO" id="GO:0055085">
    <property type="term" value="P:transmembrane transport"/>
    <property type="evidence" value="ECO:0007669"/>
    <property type="project" value="InterPro"/>
</dbReference>
<feature type="transmembrane region" description="Helical" evidence="12">
    <location>
        <begin position="170"/>
        <end position="190"/>
    </location>
</feature>
<keyword evidence="8 12" id="KW-1133">Transmembrane helix</keyword>
<name>A0A4P6EM56_9MICO</name>
<feature type="domain" description="ABC transmembrane type-1" evidence="13">
    <location>
        <begin position="107"/>
        <end position="298"/>
    </location>
</feature>
<dbReference type="Pfam" id="PF00528">
    <property type="entry name" value="BPD_transp_1"/>
    <property type="match status" value="1"/>
</dbReference>
<accession>A0A4P6EM56</accession>
<keyword evidence="2 12" id="KW-0813">Transport</keyword>
<keyword evidence="6" id="KW-0571">Peptide transport</keyword>
<dbReference type="InterPro" id="IPR000515">
    <property type="entry name" value="MetI-like"/>
</dbReference>
<keyword evidence="7" id="KW-0653">Protein transport</keyword>
<dbReference type="PROSITE" id="PS50928">
    <property type="entry name" value="ABC_TM1"/>
    <property type="match status" value="1"/>
</dbReference>
<evidence type="ECO:0000256" key="3">
    <source>
        <dbReference type="ARBA" id="ARBA00022475"/>
    </source>
</evidence>
<dbReference type="EMBL" id="CP035495">
    <property type="protein sequence ID" value="QAY63920.1"/>
    <property type="molecule type" value="Genomic_DNA"/>
</dbReference>
<dbReference type="InterPro" id="IPR025966">
    <property type="entry name" value="OppC_N"/>
</dbReference>
<feature type="transmembrane region" description="Helical" evidence="12">
    <location>
        <begin position="278"/>
        <end position="297"/>
    </location>
</feature>
<evidence type="ECO:0000256" key="8">
    <source>
        <dbReference type="ARBA" id="ARBA00022989"/>
    </source>
</evidence>
<dbReference type="PANTHER" id="PTHR43386:SF2">
    <property type="entry name" value="OLIGOPEPTIDE TRANSPORT SYSTEM PERMEASE PROTEIN OPPC"/>
    <property type="match status" value="1"/>
</dbReference>
<evidence type="ECO:0000256" key="2">
    <source>
        <dbReference type="ARBA" id="ARBA00022448"/>
    </source>
</evidence>
<evidence type="ECO:0000256" key="6">
    <source>
        <dbReference type="ARBA" id="ARBA00022856"/>
    </source>
</evidence>